<evidence type="ECO:0000256" key="4">
    <source>
        <dbReference type="ARBA" id="ARBA00022692"/>
    </source>
</evidence>
<feature type="transmembrane region" description="Helical" evidence="11">
    <location>
        <begin position="6"/>
        <end position="26"/>
    </location>
</feature>
<keyword evidence="5" id="KW-0677">Repeat</keyword>
<comment type="similarity">
    <text evidence="2">Belongs to the cystinosin family.</text>
</comment>
<dbReference type="Pfam" id="PF04193">
    <property type="entry name" value="PQ-loop"/>
    <property type="match status" value="2"/>
</dbReference>
<dbReference type="GO" id="GO:0015293">
    <property type="term" value="F:symporter activity"/>
    <property type="evidence" value="ECO:0007669"/>
    <property type="project" value="UniProtKB-KW"/>
</dbReference>
<evidence type="ECO:0000256" key="9">
    <source>
        <dbReference type="ARBA" id="ARBA00023228"/>
    </source>
</evidence>
<name>A0AAE8SST9_9PEZI</name>
<evidence type="ECO:0000256" key="8">
    <source>
        <dbReference type="ARBA" id="ARBA00023136"/>
    </source>
</evidence>
<keyword evidence="4 11" id="KW-0812">Transmembrane</keyword>
<sequence length="274" mass="29792">MSDGVLRLFSALSGWVYTAAWSLSFYPQPLLNYGRKSTSGTTIDFPFLNSLGFLAYLISNCAFYFSPLIRAQYAHRNNGLTPTVQPNDIAFAAHALLLSLVTVTQYVPSVWGFHVSSTRPSRAILGIALGSVLAVALVALRVSFAGGGSGPGGAADWCALDVVYAVSYVKLVVTLVKFTPQVVANYRNKSTRGWSIWQILLDVTGGVLSVAQQCADSYLQRDWSGLTGNPVKLALGNVSMVYDSIFIWQHYVLYRGSSSRKTGEEEGLLGRRED</sequence>
<accession>A0AAE8SST9</accession>
<comment type="catalytic activity">
    <reaction evidence="10">
        <text>L-cystine(out) + H(+)(out) = L-cystine(in) + H(+)(in)</text>
        <dbReference type="Rhea" id="RHEA:66172"/>
        <dbReference type="ChEBI" id="CHEBI:15378"/>
        <dbReference type="ChEBI" id="CHEBI:35491"/>
    </reaction>
    <physiologicalReaction direction="left-to-right" evidence="10">
        <dbReference type="Rhea" id="RHEA:66173"/>
    </physiologicalReaction>
</comment>
<evidence type="ECO:0000256" key="10">
    <source>
        <dbReference type="ARBA" id="ARBA00048473"/>
    </source>
</evidence>
<dbReference type="PANTHER" id="PTHR13131">
    <property type="entry name" value="CYSTINOSIN"/>
    <property type="match status" value="1"/>
</dbReference>
<keyword evidence="7 11" id="KW-1133">Transmembrane helix</keyword>
<comment type="subcellular location">
    <subcellularLocation>
        <location evidence="1">Lysosome membrane</location>
        <topology evidence="1">Multi-pass membrane protein</topology>
    </subcellularLocation>
</comment>
<keyword evidence="8 11" id="KW-0472">Membrane</keyword>
<dbReference type="AlphaFoldDB" id="A0AAE8SST9"/>
<evidence type="ECO:0000313" key="13">
    <source>
        <dbReference type="Proteomes" id="UP001187682"/>
    </source>
</evidence>
<gene>
    <name evidence="12" type="ORF">DNG_01933</name>
</gene>
<feature type="transmembrane region" description="Helical" evidence="11">
    <location>
        <begin position="47"/>
        <end position="69"/>
    </location>
</feature>
<dbReference type="GO" id="GO:0015184">
    <property type="term" value="F:L-cystine transmembrane transporter activity"/>
    <property type="evidence" value="ECO:0007669"/>
    <property type="project" value="TreeGrafter"/>
</dbReference>
<dbReference type="Proteomes" id="UP001187682">
    <property type="component" value="Unassembled WGS sequence"/>
</dbReference>
<evidence type="ECO:0000256" key="7">
    <source>
        <dbReference type="ARBA" id="ARBA00022989"/>
    </source>
</evidence>
<organism evidence="12 13">
    <name type="scientific">Cephalotrichum gorgonifer</name>
    <dbReference type="NCBI Taxonomy" id="2041049"/>
    <lineage>
        <taxon>Eukaryota</taxon>
        <taxon>Fungi</taxon>
        <taxon>Dikarya</taxon>
        <taxon>Ascomycota</taxon>
        <taxon>Pezizomycotina</taxon>
        <taxon>Sordariomycetes</taxon>
        <taxon>Hypocreomycetidae</taxon>
        <taxon>Microascales</taxon>
        <taxon>Microascaceae</taxon>
        <taxon>Cephalotrichum</taxon>
    </lineage>
</organism>
<evidence type="ECO:0000256" key="6">
    <source>
        <dbReference type="ARBA" id="ARBA00022847"/>
    </source>
</evidence>
<feature type="transmembrane region" description="Helical" evidence="11">
    <location>
        <begin position="162"/>
        <end position="179"/>
    </location>
</feature>
<evidence type="ECO:0000256" key="11">
    <source>
        <dbReference type="SAM" id="Phobius"/>
    </source>
</evidence>
<proteinExistence type="inferred from homology"/>
<evidence type="ECO:0000313" key="12">
    <source>
        <dbReference type="EMBL" id="SPN98894.1"/>
    </source>
</evidence>
<keyword evidence="9" id="KW-0458">Lysosome</keyword>
<dbReference type="InterPro" id="IPR006603">
    <property type="entry name" value="PQ-loop_rpt"/>
</dbReference>
<dbReference type="InterPro" id="IPR005282">
    <property type="entry name" value="LC_transporter"/>
</dbReference>
<dbReference type="Gene3D" id="1.20.1280.290">
    <property type="match status" value="2"/>
</dbReference>
<feature type="transmembrane region" description="Helical" evidence="11">
    <location>
        <begin position="123"/>
        <end position="142"/>
    </location>
</feature>
<dbReference type="EMBL" id="ONZQ02000002">
    <property type="protein sequence ID" value="SPN98894.1"/>
    <property type="molecule type" value="Genomic_DNA"/>
</dbReference>
<protein>
    <submittedName>
        <fullName evidence="12">Related to CTNS protein</fullName>
    </submittedName>
</protein>
<evidence type="ECO:0000256" key="1">
    <source>
        <dbReference type="ARBA" id="ARBA00004155"/>
    </source>
</evidence>
<dbReference type="GO" id="GO:0000324">
    <property type="term" value="C:fungal-type vacuole"/>
    <property type="evidence" value="ECO:0007669"/>
    <property type="project" value="TreeGrafter"/>
</dbReference>
<evidence type="ECO:0000256" key="2">
    <source>
        <dbReference type="ARBA" id="ARBA00006855"/>
    </source>
</evidence>
<keyword evidence="13" id="KW-1185">Reference proteome</keyword>
<dbReference type="SMART" id="SM00679">
    <property type="entry name" value="CTNS"/>
    <property type="match status" value="2"/>
</dbReference>
<dbReference type="FunFam" id="1.20.1280.290:FF:000016">
    <property type="entry name" value="Cystinosin homolog"/>
    <property type="match status" value="1"/>
</dbReference>
<evidence type="ECO:0000256" key="3">
    <source>
        <dbReference type="ARBA" id="ARBA00022448"/>
    </source>
</evidence>
<keyword evidence="3" id="KW-0813">Transport</keyword>
<keyword evidence="6" id="KW-0769">Symport</keyword>
<comment type="caution">
    <text evidence="12">The sequence shown here is derived from an EMBL/GenBank/DDBJ whole genome shotgun (WGS) entry which is preliminary data.</text>
</comment>
<dbReference type="PANTHER" id="PTHR13131:SF5">
    <property type="entry name" value="CYSTINOSIN"/>
    <property type="match status" value="1"/>
</dbReference>
<dbReference type="GO" id="GO:0005774">
    <property type="term" value="C:vacuolar membrane"/>
    <property type="evidence" value="ECO:0007669"/>
    <property type="project" value="TreeGrafter"/>
</dbReference>
<feature type="transmembrane region" description="Helical" evidence="11">
    <location>
        <begin position="89"/>
        <end position="111"/>
    </location>
</feature>
<reference evidence="12" key="1">
    <citation type="submission" date="2018-03" db="EMBL/GenBank/DDBJ databases">
        <authorList>
            <person name="Guldener U."/>
        </authorList>
    </citation>
    <scope>NUCLEOTIDE SEQUENCE</scope>
</reference>
<evidence type="ECO:0000256" key="5">
    <source>
        <dbReference type="ARBA" id="ARBA00022737"/>
    </source>
</evidence>